<comment type="caution">
    <text evidence="1">The sequence shown here is derived from an EMBL/GenBank/DDBJ whole genome shotgun (WGS) entry which is preliminary data.</text>
</comment>
<sequence>MKSTTGIAIPTEIAARMSNPGLENNASKPSRIKKITVTVMKHVRIIPPLCFTISSGSLVWSIIKPRQKSKPLALLTTL</sequence>
<dbReference type="EMBL" id="MHTV01000002">
    <property type="protein sequence ID" value="OHA67864.1"/>
    <property type="molecule type" value="Genomic_DNA"/>
</dbReference>
<organism evidence="1 2">
    <name type="scientific">Candidatus Wildermuthbacteria bacterium RIFCSPHIGHO2_02_FULL_45_25</name>
    <dbReference type="NCBI Taxonomy" id="1802450"/>
    <lineage>
        <taxon>Bacteria</taxon>
        <taxon>Candidatus Wildermuthiibacteriota</taxon>
    </lineage>
</organism>
<dbReference type="Proteomes" id="UP000178092">
    <property type="component" value="Unassembled WGS sequence"/>
</dbReference>
<name>A0A1G2R4S4_9BACT</name>
<accession>A0A1G2R4S4</accession>
<protein>
    <submittedName>
        <fullName evidence="1">Uncharacterized protein</fullName>
    </submittedName>
</protein>
<evidence type="ECO:0000313" key="1">
    <source>
        <dbReference type="EMBL" id="OHA67864.1"/>
    </source>
</evidence>
<reference evidence="1 2" key="1">
    <citation type="journal article" date="2016" name="Nat. Commun.">
        <title>Thousands of microbial genomes shed light on interconnected biogeochemical processes in an aquifer system.</title>
        <authorList>
            <person name="Anantharaman K."/>
            <person name="Brown C.T."/>
            <person name="Hug L.A."/>
            <person name="Sharon I."/>
            <person name="Castelle C.J."/>
            <person name="Probst A.J."/>
            <person name="Thomas B.C."/>
            <person name="Singh A."/>
            <person name="Wilkins M.J."/>
            <person name="Karaoz U."/>
            <person name="Brodie E.L."/>
            <person name="Williams K.H."/>
            <person name="Hubbard S.S."/>
            <person name="Banfield J.F."/>
        </authorList>
    </citation>
    <scope>NUCLEOTIDE SEQUENCE [LARGE SCALE GENOMIC DNA]</scope>
</reference>
<proteinExistence type="predicted"/>
<evidence type="ECO:0000313" key="2">
    <source>
        <dbReference type="Proteomes" id="UP000178092"/>
    </source>
</evidence>
<gene>
    <name evidence="1" type="ORF">A3C04_02930</name>
</gene>
<dbReference type="AlphaFoldDB" id="A0A1G2R4S4"/>